<feature type="domain" description="Chitin-binding type-2" evidence="7">
    <location>
        <begin position="130"/>
        <end position="190"/>
    </location>
</feature>
<keyword evidence="10" id="KW-1185">Reference proteome</keyword>
<dbReference type="PROSITE" id="PS50940">
    <property type="entry name" value="CHIT_BIND_II"/>
    <property type="match status" value="6"/>
</dbReference>
<dbReference type="OrthoDB" id="439917at2759"/>
<protein>
    <submittedName>
        <fullName evidence="8 9">Chitin binding peritrophin-A, putative</fullName>
    </submittedName>
</protein>
<evidence type="ECO:0000256" key="1">
    <source>
        <dbReference type="ARBA" id="ARBA00022669"/>
    </source>
</evidence>
<feature type="domain" description="Chitin-binding type-2" evidence="7">
    <location>
        <begin position="430"/>
        <end position="498"/>
    </location>
</feature>
<dbReference type="SMART" id="SM00494">
    <property type="entry name" value="ChtBD2"/>
    <property type="match status" value="6"/>
</dbReference>
<evidence type="ECO:0000256" key="5">
    <source>
        <dbReference type="ARBA" id="ARBA00023180"/>
    </source>
</evidence>
<organism>
    <name type="scientific">Pediculus humanus subsp. corporis</name>
    <name type="common">Body louse</name>
    <dbReference type="NCBI Taxonomy" id="121224"/>
    <lineage>
        <taxon>Eukaryota</taxon>
        <taxon>Metazoa</taxon>
        <taxon>Ecdysozoa</taxon>
        <taxon>Arthropoda</taxon>
        <taxon>Hexapoda</taxon>
        <taxon>Insecta</taxon>
        <taxon>Pterygota</taxon>
        <taxon>Neoptera</taxon>
        <taxon>Paraneoptera</taxon>
        <taxon>Psocodea</taxon>
        <taxon>Troctomorpha</taxon>
        <taxon>Phthiraptera</taxon>
        <taxon>Anoplura</taxon>
        <taxon>Pediculidae</taxon>
        <taxon>Pediculus</taxon>
    </lineage>
</organism>
<feature type="compositionally biased region" description="Acidic residues" evidence="6">
    <location>
        <begin position="53"/>
        <end position="64"/>
    </location>
</feature>
<feature type="compositionally biased region" description="Low complexity" evidence="6">
    <location>
        <begin position="36"/>
        <end position="48"/>
    </location>
</feature>
<dbReference type="KEGG" id="phu:Phum_PHUM434540"/>
<feature type="domain" description="Chitin-binding type-2" evidence="7">
    <location>
        <begin position="294"/>
        <end position="352"/>
    </location>
</feature>
<feature type="domain" description="Chitin-binding type-2" evidence="7">
    <location>
        <begin position="362"/>
        <end position="422"/>
    </location>
</feature>
<name>E0VTN7_PEDHC</name>
<dbReference type="Gene3D" id="2.170.140.10">
    <property type="entry name" value="Chitin binding domain"/>
    <property type="match status" value="6"/>
</dbReference>
<dbReference type="FunFam" id="2.170.140.10:FF:000002">
    <property type="entry name" value="Gasp, isoform A"/>
    <property type="match status" value="2"/>
</dbReference>
<feature type="region of interest" description="Disordered" evidence="6">
    <location>
        <begin position="498"/>
        <end position="529"/>
    </location>
</feature>
<feature type="region of interest" description="Disordered" evidence="6">
    <location>
        <begin position="30"/>
        <end position="64"/>
    </location>
</feature>
<evidence type="ECO:0000313" key="8">
    <source>
        <dbReference type="EMBL" id="EEB16743.1"/>
    </source>
</evidence>
<gene>
    <name evidence="9" type="primary">8230478</name>
    <name evidence="8" type="ORF">Phum_PHUM434540</name>
</gene>
<evidence type="ECO:0000256" key="3">
    <source>
        <dbReference type="ARBA" id="ARBA00022737"/>
    </source>
</evidence>
<dbReference type="STRING" id="121224.E0VTN7"/>
<keyword evidence="1" id="KW-0147">Chitin-binding</keyword>
<reference evidence="8" key="2">
    <citation type="submission" date="2007-04" db="EMBL/GenBank/DDBJ databases">
        <title>The genome of the human body louse.</title>
        <authorList>
            <consortium name="The Human Body Louse Genome Consortium"/>
            <person name="Kirkness E."/>
            <person name="Walenz B."/>
            <person name="Hass B."/>
            <person name="Bruggner R."/>
            <person name="Strausberg R."/>
        </authorList>
    </citation>
    <scope>NUCLEOTIDE SEQUENCE</scope>
    <source>
        <strain evidence="8">USDA</strain>
    </source>
</reference>
<reference evidence="9" key="3">
    <citation type="submission" date="2021-02" db="UniProtKB">
        <authorList>
            <consortium name="EnsemblMetazoa"/>
        </authorList>
    </citation>
    <scope>IDENTIFICATION</scope>
    <source>
        <strain evidence="9">USDA</strain>
    </source>
</reference>
<keyword evidence="4" id="KW-1015">Disulfide bond</keyword>
<evidence type="ECO:0000259" key="7">
    <source>
        <dbReference type="PROSITE" id="PS50940"/>
    </source>
</evidence>
<evidence type="ECO:0000256" key="2">
    <source>
        <dbReference type="ARBA" id="ARBA00022729"/>
    </source>
</evidence>
<dbReference type="Pfam" id="PF01607">
    <property type="entry name" value="CBM_14"/>
    <property type="match status" value="6"/>
</dbReference>
<reference evidence="8" key="1">
    <citation type="submission" date="2007-04" db="EMBL/GenBank/DDBJ databases">
        <title>Annotation of Pediculus humanus corporis strain USDA.</title>
        <authorList>
            <person name="Kirkness E."/>
            <person name="Hannick L."/>
            <person name="Hass B."/>
            <person name="Bruggner R."/>
            <person name="Lawson D."/>
            <person name="Bidwell S."/>
            <person name="Joardar V."/>
            <person name="Caler E."/>
            <person name="Walenz B."/>
            <person name="Inman J."/>
            <person name="Schobel S."/>
            <person name="Galinsky K."/>
            <person name="Amedeo P."/>
            <person name="Strausberg R."/>
        </authorList>
    </citation>
    <scope>NUCLEOTIDE SEQUENCE</scope>
    <source>
        <strain evidence="8">USDA</strain>
    </source>
</reference>
<accession>E0VTN7</accession>
<dbReference type="SUPFAM" id="SSF57625">
    <property type="entry name" value="Invertebrate chitin-binding proteins"/>
    <property type="match status" value="6"/>
</dbReference>
<sequence length="529" mass="60056">MERKKKKETVTDHFRLPGIFTLGIIHGQTSLRSNKRQQQSRTTSTTSSPVINGDDDDDPALTDECPEPNGYFADAYQCDKYYECRDGAITEKLCPDGMVFNDFSPQHEKCDLPFGIDCSQRPELQKPQPTLHCPRLNGYFAHEDAGTCDKFYYCVDGKFNMITCPGGLVYNEKTGICSWPDEAKKKGCSSQDVFQFTCPKVNESEAKTHPRYADPEDCQFFYVCINGEVPRRNGCKRGQVFNEEKRVCDWPRNVPECKDWYKGIITDEELEALEHPKPKPRPSEETIRKRNDAAFKCPQHDGLYEDPVQCDKYYECVDGEAVEKLCPDGLVFDPTIRKVNKCDQPFSVDCGDRLELQPPKSNHLCPRRNGYFAHPDESVCNIFYNCIEGEATEIVCPTGLHFDEYSGTCVWPDAAGRTGCGNKEAKLKDGFSCPKEIQTDSRGQAVAHPMYAHPEDCQKFYVCLNGVTPREQGCSLGQVYNEETGKCDEPENVPGCEDWYKDDPDVQRAKQDEKLREAAASNRAKYRQK</sequence>
<dbReference type="VEuPathDB" id="VectorBase:PHUM434540"/>
<dbReference type="HOGENOM" id="CLU_576948_0_0_1"/>
<feature type="domain" description="Chitin-binding type-2" evidence="7">
    <location>
        <begin position="195"/>
        <end position="259"/>
    </location>
</feature>
<keyword evidence="3" id="KW-0677">Repeat</keyword>
<dbReference type="PANTHER" id="PTHR23301">
    <property type="entry name" value="CHITIN BINDING PERITROPHIN-A"/>
    <property type="match status" value="1"/>
</dbReference>
<dbReference type="InterPro" id="IPR051940">
    <property type="entry name" value="Chitin_bind-dev_reg"/>
</dbReference>
<keyword evidence="2" id="KW-0732">Signal</keyword>
<dbReference type="CTD" id="8230478"/>
<dbReference type="InParanoid" id="E0VTN7"/>
<dbReference type="EnsemblMetazoa" id="PHUM434540-RA">
    <property type="protein sequence ID" value="PHUM434540-PA"/>
    <property type="gene ID" value="PHUM434540"/>
</dbReference>
<dbReference type="OMA" id="QDSRCEQ"/>
<feature type="domain" description="Chitin-binding type-2" evidence="7">
    <location>
        <begin position="62"/>
        <end position="120"/>
    </location>
</feature>
<dbReference type="Proteomes" id="UP000009046">
    <property type="component" value="Unassembled WGS sequence"/>
</dbReference>
<dbReference type="EMBL" id="DS235768">
    <property type="protein sequence ID" value="EEB16743.1"/>
    <property type="molecule type" value="Genomic_DNA"/>
</dbReference>
<proteinExistence type="predicted"/>
<evidence type="ECO:0000313" key="9">
    <source>
        <dbReference type="EnsemblMetazoa" id="PHUM434540-PA"/>
    </source>
</evidence>
<dbReference type="AlphaFoldDB" id="E0VTN7"/>
<dbReference type="EMBL" id="AAZO01005310">
    <property type="status" value="NOT_ANNOTATED_CDS"/>
    <property type="molecule type" value="Genomic_DNA"/>
</dbReference>
<dbReference type="eggNOG" id="ENOG502RBUU">
    <property type="taxonomic scope" value="Eukaryota"/>
</dbReference>
<evidence type="ECO:0000256" key="6">
    <source>
        <dbReference type="SAM" id="MobiDB-lite"/>
    </source>
</evidence>
<dbReference type="PANTHER" id="PTHR23301:SF104">
    <property type="entry name" value="BCDNA.GH02976"/>
    <property type="match status" value="1"/>
</dbReference>
<dbReference type="InterPro" id="IPR002557">
    <property type="entry name" value="Chitin-bd_dom"/>
</dbReference>
<keyword evidence="5" id="KW-0325">Glycoprotein</keyword>
<dbReference type="GO" id="GO:0008061">
    <property type="term" value="F:chitin binding"/>
    <property type="evidence" value="ECO:0007669"/>
    <property type="project" value="UniProtKB-KW"/>
</dbReference>
<evidence type="ECO:0000256" key="4">
    <source>
        <dbReference type="ARBA" id="ARBA00023157"/>
    </source>
</evidence>
<dbReference type="GO" id="GO:0005576">
    <property type="term" value="C:extracellular region"/>
    <property type="evidence" value="ECO:0007669"/>
    <property type="project" value="InterPro"/>
</dbReference>
<feature type="compositionally biased region" description="Basic and acidic residues" evidence="6">
    <location>
        <begin position="498"/>
        <end position="517"/>
    </location>
</feature>
<dbReference type="InterPro" id="IPR036508">
    <property type="entry name" value="Chitin-bd_dom_sf"/>
</dbReference>
<dbReference type="RefSeq" id="XP_002429481.1">
    <property type="nucleotide sequence ID" value="XM_002429436.1"/>
</dbReference>
<dbReference type="GeneID" id="8230478"/>
<evidence type="ECO:0000313" key="10">
    <source>
        <dbReference type="Proteomes" id="UP000009046"/>
    </source>
</evidence>